<reference evidence="2 3" key="1">
    <citation type="submission" date="2017-05" db="EMBL/GenBank/DDBJ databases">
        <title>The Genome Sequence of Enterococcus sp. 10A9_DIV0425.</title>
        <authorList>
            <consortium name="The Broad Institute Genomics Platform"/>
            <consortium name="The Broad Institute Genomic Center for Infectious Diseases"/>
            <person name="Earl A."/>
            <person name="Manson A."/>
            <person name="Schwartman J."/>
            <person name="Gilmore M."/>
            <person name="Abouelleil A."/>
            <person name="Cao P."/>
            <person name="Chapman S."/>
            <person name="Cusick C."/>
            <person name="Shea T."/>
            <person name="Young S."/>
            <person name="Neafsey D."/>
            <person name="Nusbaum C."/>
            <person name="Birren B."/>
        </authorList>
    </citation>
    <scope>NUCLEOTIDE SEQUENCE [LARGE SCALE GENOMIC DNA]</scope>
    <source>
        <strain evidence="2 3">10A9_DIV0425</strain>
    </source>
</reference>
<evidence type="ECO:0000313" key="2">
    <source>
        <dbReference type="EMBL" id="OTP12510.1"/>
    </source>
</evidence>
<evidence type="ECO:0000259" key="1">
    <source>
        <dbReference type="Pfam" id="PF06114"/>
    </source>
</evidence>
<proteinExistence type="predicted"/>
<organism evidence="2 3">
    <name type="scientific">Candidatus Enterococcus wittei</name>
    <dbReference type="NCBI Taxonomy" id="1987383"/>
    <lineage>
        <taxon>Bacteria</taxon>
        <taxon>Bacillati</taxon>
        <taxon>Bacillota</taxon>
        <taxon>Bacilli</taxon>
        <taxon>Lactobacillales</taxon>
        <taxon>Enterococcaceae</taxon>
        <taxon>Enterococcus</taxon>
    </lineage>
</organism>
<accession>A0A2C9XQQ4</accession>
<dbReference type="Pfam" id="PF06114">
    <property type="entry name" value="Peptidase_M78"/>
    <property type="match status" value="1"/>
</dbReference>
<dbReference type="EMBL" id="NGMO01000001">
    <property type="protein sequence ID" value="OTP12510.1"/>
    <property type="molecule type" value="Genomic_DNA"/>
</dbReference>
<protein>
    <recommendedName>
        <fullName evidence="1">IrrE N-terminal-like domain-containing protein</fullName>
    </recommendedName>
</protein>
<dbReference type="InterPro" id="IPR010359">
    <property type="entry name" value="IrrE_HExxH"/>
</dbReference>
<sequence>MNNVELLMSMYPELTYKYETEMPDRQKGLYIDNVVYLNPHQSLKEMTDTVAEEIGHYLTTVGDIIAQDTNEKRKQEQKARDVGVTLVVAPQDFIDCYKERFKCIWECADFLGITKKTLENAIAIYSKMYEFGLEYKNYKIFFRPNGTVSVIEWFK</sequence>
<name>A0A2C9XQQ4_9ENTE</name>
<dbReference type="AlphaFoldDB" id="A0A2C9XQQ4"/>
<keyword evidence="3" id="KW-1185">Reference proteome</keyword>
<gene>
    <name evidence="2" type="ORF">A5844_000743</name>
</gene>
<dbReference type="RefSeq" id="WP_086283930.1">
    <property type="nucleotide sequence ID" value="NZ_NGMO01000001.1"/>
</dbReference>
<feature type="domain" description="IrrE N-terminal-like" evidence="1">
    <location>
        <begin position="32"/>
        <end position="120"/>
    </location>
</feature>
<dbReference type="STRING" id="1987383.A5844_000743"/>
<evidence type="ECO:0000313" key="3">
    <source>
        <dbReference type="Proteomes" id="UP000194933"/>
    </source>
</evidence>
<comment type="caution">
    <text evidence="2">The sequence shown here is derived from an EMBL/GenBank/DDBJ whole genome shotgun (WGS) entry which is preliminary data.</text>
</comment>
<dbReference type="Proteomes" id="UP000194933">
    <property type="component" value="Unassembled WGS sequence"/>
</dbReference>